<proteinExistence type="predicted"/>
<dbReference type="PANTHER" id="PTHR37821:SF1">
    <property type="entry name" value="AMINO ACID TRANSPORTER YUIF-RELATED"/>
    <property type="match status" value="1"/>
</dbReference>
<keyword evidence="3 6" id="KW-0812">Transmembrane</keyword>
<dbReference type="Pfam" id="PF03553">
    <property type="entry name" value="Na_H_antiporter"/>
    <property type="match status" value="1"/>
</dbReference>
<accession>A0ABY8QS00</accession>
<feature type="transmembrane region" description="Helical" evidence="6">
    <location>
        <begin position="457"/>
        <end position="478"/>
    </location>
</feature>
<evidence type="ECO:0000259" key="7">
    <source>
        <dbReference type="Pfam" id="PF03553"/>
    </source>
</evidence>
<feature type="transmembrane region" description="Helical" evidence="6">
    <location>
        <begin position="30"/>
        <end position="48"/>
    </location>
</feature>
<evidence type="ECO:0000313" key="9">
    <source>
        <dbReference type="Proteomes" id="UP001209083"/>
    </source>
</evidence>
<evidence type="ECO:0000256" key="5">
    <source>
        <dbReference type="ARBA" id="ARBA00023136"/>
    </source>
</evidence>
<reference evidence="8 9" key="1">
    <citation type="submission" date="2023-05" db="EMBL/GenBank/DDBJ databases">
        <title>Lithophilousrod everest ZFBP1038 complete genpme.</title>
        <authorList>
            <person name="Tian M."/>
        </authorList>
    </citation>
    <scope>NUCLEOTIDE SEQUENCE [LARGE SCALE GENOMIC DNA]</scope>
    <source>
        <strain evidence="8 9">ZFBP1038</strain>
    </source>
</reference>
<dbReference type="RefSeq" id="WP_349638493.1">
    <property type="nucleotide sequence ID" value="NZ_CP090958.1"/>
</dbReference>
<feature type="transmembrane region" description="Helical" evidence="6">
    <location>
        <begin position="375"/>
        <end position="403"/>
    </location>
</feature>
<comment type="subcellular location">
    <subcellularLocation>
        <location evidence="1">Cell membrane</location>
        <topology evidence="1">Multi-pass membrane protein</topology>
    </subcellularLocation>
</comment>
<feature type="transmembrane region" description="Helical" evidence="6">
    <location>
        <begin position="335"/>
        <end position="355"/>
    </location>
</feature>
<dbReference type="PANTHER" id="PTHR37821">
    <property type="entry name" value="AMINO ACID TRANSPORTER YUIF-RELATED"/>
    <property type="match status" value="1"/>
</dbReference>
<evidence type="ECO:0000313" key="8">
    <source>
        <dbReference type="EMBL" id="WGW11703.1"/>
    </source>
</evidence>
<feature type="transmembrane region" description="Helical" evidence="6">
    <location>
        <begin position="147"/>
        <end position="179"/>
    </location>
</feature>
<dbReference type="InterPro" id="IPR018461">
    <property type="entry name" value="Na/H_Antiport_NhaC-like_C"/>
</dbReference>
<dbReference type="EMBL" id="CP090958">
    <property type="protein sequence ID" value="WGW11703.1"/>
    <property type="molecule type" value="Genomic_DNA"/>
</dbReference>
<evidence type="ECO:0000256" key="6">
    <source>
        <dbReference type="SAM" id="Phobius"/>
    </source>
</evidence>
<organism evidence="8 9">
    <name type="scientific">Saxibacter everestensis</name>
    <dbReference type="NCBI Taxonomy" id="2909229"/>
    <lineage>
        <taxon>Bacteria</taxon>
        <taxon>Bacillati</taxon>
        <taxon>Actinomycetota</taxon>
        <taxon>Actinomycetes</taxon>
        <taxon>Micrococcales</taxon>
        <taxon>Brevibacteriaceae</taxon>
        <taxon>Saxibacter</taxon>
    </lineage>
</organism>
<feature type="transmembrane region" description="Helical" evidence="6">
    <location>
        <begin position="223"/>
        <end position="247"/>
    </location>
</feature>
<evidence type="ECO:0000256" key="1">
    <source>
        <dbReference type="ARBA" id="ARBA00004651"/>
    </source>
</evidence>
<dbReference type="InterPro" id="IPR052576">
    <property type="entry name" value="AA_Transporter-Related"/>
</dbReference>
<feature type="transmembrane region" description="Helical" evidence="6">
    <location>
        <begin position="107"/>
        <end position="127"/>
    </location>
</feature>
<feature type="transmembrane region" description="Helical" evidence="6">
    <location>
        <begin position="410"/>
        <end position="428"/>
    </location>
</feature>
<evidence type="ECO:0000256" key="2">
    <source>
        <dbReference type="ARBA" id="ARBA00022475"/>
    </source>
</evidence>
<dbReference type="Proteomes" id="UP001209083">
    <property type="component" value="Chromosome"/>
</dbReference>
<gene>
    <name evidence="8" type="ORF">LWF01_16655</name>
</gene>
<evidence type="ECO:0000256" key="4">
    <source>
        <dbReference type="ARBA" id="ARBA00022989"/>
    </source>
</evidence>
<feature type="transmembrane region" description="Helical" evidence="6">
    <location>
        <begin position="306"/>
        <end position="323"/>
    </location>
</feature>
<feature type="transmembrane region" description="Helical" evidence="6">
    <location>
        <begin position="60"/>
        <end position="87"/>
    </location>
</feature>
<keyword evidence="2" id="KW-1003">Cell membrane</keyword>
<feature type="transmembrane region" description="Helical" evidence="6">
    <location>
        <begin position="191"/>
        <end position="211"/>
    </location>
</feature>
<sequence>MAESPAPQSAKPSQSSNAYDVALTPGRTRLVNVIAAVGVLLSIYAAFVTSGPTLWGLLPIVLYAVLCLLGMDIVIGTIIALVSGLIIAKLPPLGIGTLMGESLADQITMIGLIIILGAGVGEVLKLTGVAETIVHGVMRVFGSKSKLAVILGVMLACLILVASLGTLAGALAIAAPILLPITARLGFTRSATASMMFIGGCAGLAMAPFAGSNVAIMDAADVSYLQFVLFGAGPLMILSLVLGLVIVPWMQRRTARQGDFYTEDEIGTESAAPPKGAGRTTAVFLGLLIITVVYATIAAADTTFPLLALPILGIVTGLAGGMSTRNIANAMYRGAASLVSIFLLFWLLAALFQVIDKLAPFEVILELVGDNLASGSPFLFTIVISLLGWVGIPGATAAQVILLDKVFGDLAGTIGISAGSWIVVLLFASKADTYGPFPNGNMIGVMGLARSSNLKNMLITGWLLLVPACVMYLIILFFETR</sequence>
<keyword evidence="4 6" id="KW-1133">Transmembrane helix</keyword>
<feature type="transmembrane region" description="Helical" evidence="6">
    <location>
        <begin position="282"/>
        <end position="300"/>
    </location>
</feature>
<name>A0ABY8QS00_9MICO</name>
<keyword evidence="9" id="KW-1185">Reference proteome</keyword>
<protein>
    <submittedName>
        <fullName evidence="8">Na+/H+ antiporter NhaC family protein</fullName>
    </submittedName>
</protein>
<keyword evidence="5 6" id="KW-0472">Membrane</keyword>
<evidence type="ECO:0000256" key="3">
    <source>
        <dbReference type="ARBA" id="ARBA00022692"/>
    </source>
</evidence>
<feature type="domain" description="Na+/H+ antiporter NhaC-like C-terminal" evidence="7">
    <location>
        <begin position="43"/>
        <end position="234"/>
    </location>
</feature>